<dbReference type="Pfam" id="PF03937">
    <property type="entry name" value="Sdh5"/>
    <property type="match status" value="1"/>
</dbReference>
<dbReference type="GO" id="GO:0006105">
    <property type="term" value="P:succinate metabolic process"/>
    <property type="evidence" value="ECO:0007669"/>
    <property type="project" value="TreeGrafter"/>
</dbReference>
<dbReference type="EMBL" id="CAADFT010000056">
    <property type="protein sequence ID" value="VFK45887.1"/>
    <property type="molecule type" value="Genomic_DNA"/>
</dbReference>
<dbReference type="EMBL" id="CAADFS010000083">
    <property type="protein sequence ID" value="VFK49787.1"/>
    <property type="molecule type" value="Genomic_DNA"/>
</dbReference>
<keyword evidence="5" id="KW-0143">Chaperone</keyword>
<organism evidence="7">
    <name type="scientific">Candidatus Kentrum sp. TC</name>
    <dbReference type="NCBI Taxonomy" id="2126339"/>
    <lineage>
        <taxon>Bacteria</taxon>
        <taxon>Pseudomonadati</taxon>
        <taxon>Pseudomonadota</taxon>
        <taxon>Gammaproteobacteria</taxon>
        <taxon>Candidatus Kentrum</taxon>
    </lineage>
</organism>
<evidence type="ECO:0000256" key="4">
    <source>
        <dbReference type="ARBA" id="ARBA00022490"/>
    </source>
</evidence>
<evidence type="ECO:0000313" key="7">
    <source>
        <dbReference type="EMBL" id="VFK49787.1"/>
    </source>
</evidence>
<reference evidence="7" key="1">
    <citation type="submission" date="2019-02" db="EMBL/GenBank/DDBJ databases">
        <authorList>
            <person name="Gruber-Vodicka R. H."/>
            <person name="Seah K. B. B."/>
        </authorList>
    </citation>
    <scope>NUCLEOTIDE SEQUENCE</scope>
    <source>
        <strain evidence="7">BECK_BZ123</strain>
        <strain evidence="6">BECK_BZ125</strain>
        <strain evidence="8">BECK_BZ126</strain>
    </source>
</reference>
<evidence type="ECO:0000256" key="3">
    <source>
        <dbReference type="ARBA" id="ARBA00019418"/>
    </source>
</evidence>
<sequence length="61" mass="7400">MRELDLLLERFLESRYDSLTDADKEIFSRFLEEPNEHIAAWLLEDTEADSRYAWLIEQIRP</sequence>
<evidence type="ECO:0000256" key="1">
    <source>
        <dbReference type="ARBA" id="ARBA00004496"/>
    </source>
</evidence>
<keyword evidence="4" id="KW-0963">Cytoplasm</keyword>
<evidence type="ECO:0000256" key="2">
    <source>
        <dbReference type="ARBA" id="ARBA00008571"/>
    </source>
</evidence>
<gene>
    <name evidence="7" type="ORF">BECKTC1821D_GA0114238_108310</name>
    <name evidence="6" type="ORF">BECKTC1821E_GA0114239_10569</name>
    <name evidence="8" type="ORF">BECKTC1821F_GA0114240_10558</name>
</gene>
<proteinExistence type="inferred from homology"/>
<evidence type="ECO:0000313" key="8">
    <source>
        <dbReference type="EMBL" id="VFK61182.1"/>
    </source>
</evidence>
<dbReference type="AlphaFoldDB" id="A0A450Z7K4"/>
<evidence type="ECO:0000313" key="6">
    <source>
        <dbReference type="EMBL" id="VFK45887.1"/>
    </source>
</evidence>
<dbReference type="PANTHER" id="PTHR39585">
    <property type="entry name" value="FAD ASSEMBLY FACTOR SDHE"/>
    <property type="match status" value="1"/>
</dbReference>
<dbReference type="EMBL" id="CAADFW010000055">
    <property type="protein sequence ID" value="VFK61182.1"/>
    <property type="molecule type" value="Genomic_DNA"/>
</dbReference>
<comment type="similarity">
    <text evidence="2">Belongs to the SdhE FAD assembly factor family.</text>
</comment>
<protein>
    <recommendedName>
        <fullName evidence="3">FAD assembly factor SdhE</fullName>
    </recommendedName>
</protein>
<comment type="subcellular location">
    <subcellularLocation>
        <location evidence="1">Cytoplasm</location>
    </subcellularLocation>
</comment>
<dbReference type="PANTHER" id="PTHR39585:SF1">
    <property type="entry name" value="FAD ASSEMBLY FACTOR SDHE"/>
    <property type="match status" value="1"/>
</dbReference>
<dbReference type="InterPro" id="IPR005631">
    <property type="entry name" value="SDH"/>
</dbReference>
<dbReference type="GO" id="GO:0005737">
    <property type="term" value="C:cytoplasm"/>
    <property type="evidence" value="ECO:0007669"/>
    <property type="project" value="UniProtKB-SubCell"/>
</dbReference>
<accession>A0A450Z7K4</accession>
<evidence type="ECO:0000256" key="5">
    <source>
        <dbReference type="ARBA" id="ARBA00023186"/>
    </source>
</evidence>
<dbReference type="InterPro" id="IPR036714">
    <property type="entry name" value="SDH_sf"/>
</dbReference>
<dbReference type="Gene3D" id="1.10.150.250">
    <property type="entry name" value="Flavinator of succinate dehydrogenase"/>
    <property type="match status" value="1"/>
</dbReference>
<name>A0A450Z7K4_9GAMM</name>
<dbReference type="InterPro" id="IPR050531">
    <property type="entry name" value="SdhE_FAD_assembly_factor"/>
</dbReference>
<dbReference type="SUPFAM" id="SSF109910">
    <property type="entry name" value="YgfY-like"/>
    <property type="match status" value="1"/>
</dbReference>